<feature type="region of interest" description="Disordered" evidence="4">
    <location>
        <begin position="1"/>
        <end position="22"/>
    </location>
</feature>
<reference evidence="6 7" key="1">
    <citation type="submission" date="2015-06" db="EMBL/GenBank/DDBJ databases">
        <authorList>
            <person name="Ju K.-S."/>
            <person name="Doroghazi J.R."/>
            <person name="Metcalf W.W."/>
        </authorList>
    </citation>
    <scope>NUCLEOTIDE SEQUENCE [LARGE SCALE GENOMIC DNA]</scope>
    <source>
        <strain evidence="6 7">NRRL 3414</strain>
    </source>
</reference>
<evidence type="ECO:0000313" key="7">
    <source>
        <dbReference type="Proteomes" id="UP000037432"/>
    </source>
</evidence>
<feature type="region of interest" description="Disordered" evidence="4">
    <location>
        <begin position="119"/>
        <end position="140"/>
    </location>
</feature>
<evidence type="ECO:0000256" key="1">
    <source>
        <dbReference type="ARBA" id="ARBA00023015"/>
    </source>
</evidence>
<evidence type="ECO:0000256" key="4">
    <source>
        <dbReference type="SAM" id="MobiDB-lite"/>
    </source>
</evidence>
<dbReference type="InterPro" id="IPR036390">
    <property type="entry name" value="WH_DNA-bd_sf"/>
</dbReference>
<organism evidence="6 7">
    <name type="scientific">Streptomyces viridochromogenes</name>
    <dbReference type="NCBI Taxonomy" id="1938"/>
    <lineage>
        <taxon>Bacteria</taxon>
        <taxon>Bacillati</taxon>
        <taxon>Actinomycetota</taxon>
        <taxon>Actinomycetes</taxon>
        <taxon>Kitasatosporales</taxon>
        <taxon>Streptomycetaceae</taxon>
        <taxon>Streptomyces</taxon>
    </lineage>
</organism>
<keyword evidence="3" id="KW-0804">Transcription</keyword>
<dbReference type="GO" id="GO:0003677">
    <property type="term" value="F:DNA binding"/>
    <property type="evidence" value="ECO:0007669"/>
    <property type="project" value="UniProtKB-KW"/>
</dbReference>
<name>A0A0J7Z813_STRVR</name>
<comment type="caution">
    <text evidence="6">The sequence shown here is derived from an EMBL/GenBank/DDBJ whole genome shotgun (WGS) entry which is preliminary data.</text>
</comment>
<feature type="domain" description="HTH hxlR-type" evidence="5">
    <location>
        <begin position="22"/>
        <end position="121"/>
    </location>
</feature>
<dbReference type="AlphaFoldDB" id="A0A0J7Z813"/>
<dbReference type="InterPro" id="IPR002577">
    <property type="entry name" value="HTH_HxlR"/>
</dbReference>
<dbReference type="EMBL" id="LFNT01000028">
    <property type="protein sequence ID" value="KMS72336.1"/>
    <property type="molecule type" value="Genomic_DNA"/>
</dbReference>
<dbReference type="PANTHER" id="PTHR33204">
    <property type="entry name" value="TRANSCRIPTIONAL REGULATOR, MARR FAMILY"/>
    <property type="match status" value="1"/>
</dbReference>
<proteinExistence type="predicted"/>
<dbReference type="Proteomes" id="UP000037432">
    <property type="component" value="Unassembled WGS sequence"/>
</dbReference>
<gene>
    <name evidence="6" type="ORF">ACM01_23635</name>
</gene>
<dbReference type="PANTHER" id="PTHR33204:SF37">
    <property type="entry name" value="HTH-TYPE TRANSCRIPTIONAL REGULATOR YODB"/>
    <property type="match status" value="1"/>
</dbReference>
<evidence type="ECO:0000313" key="6">
    <source>
        <dbReference type="EMBL" id="KMS72336.1"/>
    </source>
</evidence>
<dbReference type="PROSITE" id="PS51118">
    <property type="entry name" value="HTH_HXLR"/>
    <property type="match status" value="1"/>
</dbReference>
<dbReference type="SUPFAM" id="SSF46785">
    <property type="entry name" value="Winged helix' DNA-binding domain"/>
    <property type="match status" value="1"/>
</dbReference>
<dbReference type="OrthoDB" id="9800966at2"/>
<feature type="compositionally biased region" description="Polar residues" evidence="4">
    <location>
        <begin position="1"/>
        <end position="20"/>
    </location>
</feature>
<dbReference type="InterPro" id="IPR036388">
    <property type="entry name" value="WH-like_DNA-bd_sf"/>
</dbReference>
<dbReference type="Pfam" id="PF01638">
    <property type="entry name" value="HxlR"/>
    <property type="match status" value="1"/>
</dbReference>
<evidence type="ECO:0000256" key="3">
    <source>
        <dbReference type="ARBA" id="ARBA00023163"/>
    </source>
</evidence>
<protein>
    <recommendedName>
        <fullName evidence="5">HTH hxlR-type domain-containing protein</fullName>
    </recommendedName>
</protein>
<evidence type="ECO:0000256" key="2">
    <source>
        <dbReference type="ARBA" id="ARBA00023125"/>
    </source>
</evidence>
<evidence type="ECO:0000259" key="5">
    <source>
        <dbReference type="PROSITE" id="PS51118"/>
    </source>
</evidence>
<sequence length="140" mass="15135">MTTPQRSQPAHRSESQQQTEPIPALTRAFGLLGKRWTGLIIAALARSPAGFAQVRERVPGISDSMLSDRLGELTALDLVNRTVQPGLPTRTLYALTSHGNAFLIPLAALMVWAEEHLPASNSPTSAVPWGGHHANPEETR</sequence>
<dbReference type="PATRIC" id="fig|1938.3.peg.4556"/>
<keyword evidence="1" id="KW-0805">Transcription regulation</keyword>
<keyword evidence="2" id="KW-0238">DNA-binding</keyword>
<accession>A0A0J7Z813</accession>
<dbReference type="Gene3D" id="1.10.10.10">
    <property type="entry name" value="Winged helix-like DNA-binding domain superfamily/Winged helix DNA-binding domain"/>
    <property type="match status" value="1"/>
</dbReference>